<evidence type="ECO:0000313" key="2">
    <source>
        <dbReference type="EMBL" id="CAI9294359.1"/>
    </source>
</evidence>
<dbReference type="InterPro" id="IPR015943">
    <property type="entry name" value="WD40/YVTN_repeat-like_dom_sf"/>
</dbReference>
<organism evidence="2 3">
    <name type="scientific">Lactuca saligna</name>
    <name type="common">Willowleaf lettuce</name>
    <dbReference type="NCBI Taxonomy" id="75948"/>
    <lineage>
        <taxon>Eukaryota</taxon>
        <taxon>Viridiplantae</taxon>
        <taxon>Streptophyta</taxon>
        <taxon>Embryophyta</taxon>
        <taxon>Tracheophyta</taxon>
        <taxon>Spermatophyta</taxon>
        <taxon>Magnoliopsida</taxon>
        <taxon>eudicotyledons</taxon>
        <taxon>Gunneridae</taxon>
        <taxon>Pentapetalae</taxon>
        <taxon>asterids</taxon>
        <taxon>campanulids</taxon>
        <taxon>Asterales</taxon>
        <taxon>Asteraceae</taxon>
        <taxon>Cichorioideae</taxon>
        <taxon>Cichorieae</taxon>
        <taxon>Lactucinae</taxon>
        <taxon>Lactuca</taxon>
    </lineage>
</organism>
<dbReference type="InterPro" id="IPR009091">
    <property type="entry name" value="RCC1/BLIP-II"/>
</dbReference>
<dbReference type="GO" id="GO:0031267">
    <property type="term" value="F:small GTPase binding"/>
    <property type="evidence" value="ECO:0007669"/>
    <property type="project" value="TreeGrafter"/>
</dbReference>
<proteinExistence type="predicted"/>
<evidence type="ECO:0000313" key="3">
    <source>
        <dbReference type="Proteomes" id="UP001177003"/>
    </source>
</evidence>
<dbReference type="AlphaFoldDB" id="A0AA35ZKJ9"/>
<gene>
    <name evidence="2" type="ORF">LSALG_LOCUS33344</name>
</gene>
<reference evidence="2" key="1">
    <citation type="submission" date="2023-04" db="EMBL/GenBank/DDBJ databases">
        <authorList>
            <person name="Vijverberg K."/>
            <person name="Xiong W."/>
            <person name="Schranz E."/>
        </authorList>
    </citation>
    <scope>NUCLEOTIDE SEQUENCE</scope>
</reference>
<protein>
    <submittedName>
        <fullName evidence="2">Uncharacterized protein</fullName>
    </submittedName>
</protein>
<dbReference type="InterPro" id="IPR000408">
    <property type="entry name" value="Reg_chr_condens"/>
</dbReference>
<sequence length="191" mass="21485">MRWGNGGYGRLGHREQKDEFTPRRVDVFTKHNTLPPTTVISAGSVSSACTVGQMYIWGKIKLTGDNWMYPKPLIDLIGWNICCMDSGNMHYFVGDDTLHVVPLKGYDSHHITEEHLGSKIISRFVLLCAFEGIPYLLCALGDGYLLNFLLNTSIGKLTDRKKMSLGKKLRMLKLAARDVGALREPKDKLEK</sequence>
<dbReference type="SUPFAM" id="SSF50985">
    <property type="entry name" value="RCC1/BLIP-II"/>
    <property type="match status" value="1"/>
</dbReference>
<evidence type="ECO:0000256" key="1">
    <source>
        <dbReference type="PROSITE-ProRule" id="PRU00235"/>
    </source>
</evidence>
<dbReference type="Proteomes" id="UP001177003">
    <property type="component" value="Chromosome 7"/>
</dbReference>
<dbReference type="PANTHER" id="PTHR46207:SF1">
    <property type="entry name" value="PROTEIN RCC2"/>
    <property type="match status" value="1"/>
</dbReference>
<dbReference type="GO" id="GO:0016020">
    <property type="term" value="C:membrane"/>
    <property type="evidence" value="ECO:0007669"/>
    <property type="project" value="TreeGrafter"/>
</dbReference>
<dbReference type="Pfam" id="PF00415">
    <property type="entry name" value="RCC1"/>
    <property type="match status" value="1"/>
</dbReference>
<dbReference type="Gene3D" id="2.130.10.10">
    <property type="entry name" value="YVTN repeat-like/Quinoprotein amine dehydrogenase"/>
    <property type="match status" value="1"/>
</dbReference>
<dbReference type="PROSITE" id="PS50012">
    <property type="entry name" value="RCC1_3"/>
    <property type="match status" value="1"/>
</dbReference>
<feature type="repeat" description="RCC1" evidence="1">
    <location>
        <begin position="1"/>
        <end position="53"/>
    </location>
</feature>
<dbReference type="PANTHER" id="PTHR46207">
    <property type="entry name" value="PROTEIN RCC2"/>
    <property type="match status" value="1"/>
</dbReference>
<accession>A0AA35ZKJ9</accession>
<dbReference type="InterPro" id="IPR028641">
    <property type="entry name" value="RCC2"/>
</dbReference>
<keyword evidence="3" id="KW-1185">Reference proteome</keyword>
<name>A0AA35ZKJ9_LACSI</name>
<dbReference type="EMBL" id="OX465083">
    <property type="protein sequence ID" value="CAI9294359.1"/>
    <property type="molecule type" value="Genomic_DNA"/>
</dbReference>